<dbReference type="InterPro" id="IPR050537">
    <property type="entry name" value="2-oxoacid_dehydrogenase"/>
</dbReference>
<dbReference type="PROSITE" id="PS51826">
    <property type="entry name" value="PSBD"/>
    <property type="match status" value="1"/>
</dbReference>
<dbReference type="NCBIfam" id="NF004309">
    <property type="entry name" value="PRK05704.1"/>
    <property type="match status" value="1"/>
</dbReference>
<accession>A0ABY5JYJ7</accession>
<evidence type="ECO:0000256" key="5">
    <source>
        <dbReference type="ARBA" id="ARBA00012945"/>
    </source>
</evidence>
<evidence type="ECO:0000256" key="6">
    <source>
        <dbReference type="ARBA" id="ARBA00019511"/>
    </source>
</evidence>
<evidence type="ECO:0000256" key="13">
    <source>
        <dbReference type="SAM" id="MobiDB-lite"/>
    </source>
</evidence>
<dbReference type="Gene3D" id="2.40.50.100">
    <property type="match status" value="1"/>
</dbReference>
<organism evidence="16 17">
    <name type="scientific">Oceanobacillus jeddahense</name>
    <dbReference type="NCBI Taxonomy" id="1462527"/>
    <lineage>
        <taxon>Bacteria</taxon>
        <taxon>Bacillati</taxon>
        <taxon>Bacillota</taxon>
        <taxon>Bacilli</taxon>
        <taxon>Bacillales</taxon>
        <taxon>Bacillaceae</taxon>
        <taxon>Oceanobacillus</taxon>
    </lineage>
</organism>
<dbReference type="EC" id="2.3.1.61" evidence="5 12"/>
<reference evidence="16" key="1">
    <citation type="submission" date="2022-07" db="EMBL/GenBank/DDBJ databases">
        <title>FELIX.</title>
        <authorList>
            <person name="Wan K.H."/>
            <person name="Park S."/>
            <person name="Lawrence Q."/>
            <person name="Eichenberger J.P."/>
            <person name="Booth B.W."/>
            <person name="Piaggio A.J."/>
            <person name="Chandler J.C."/>
            <person name="Franklin A.B."/>
            <person name="Celniker S.E."/>
        </authorList>
    </citation>
    <scope>NUCLEOTIDE SEQUENCE</scope>
    <source>
        <strain evidence="16">QA-1986 374</strain>
    </source>
</reference>
<keyword evidence="17" id="KW-1185">Reference proteome</keyword>
<dbReference type="InterPro" id="IPR023213">
    <property type="entry name" value="CAT-like_dom_sf"/>
</dbReference>
<dbReference type="SUPFAM" id="SSF51230">
    <property type="entry name" value="Single hybrid motif"/>
    <property type="match status" value="1"/>
</dbReference>
<comment type="catalytic activity">
    <reaction evidence="11 12">
        <text>N(6)-[(R)-dihydrolipoyl]-L-lysyl-[protein] + succinyl-CoA = N(6)-[(R)-S(8)-succinyldihydrolipoyl]-L-lysyl-[protein] + CoA</text>
        <dbReference type="Rhea" id="RHEA:15213"/>
        <dbReference type="Rhea" id="RHEA-COMP:10475"/>
        <dbReference type="Rhea" id="RHEA-COMP:20092"/>
        <dbReference type="ChEBI" id="CHEBI:57287"/>
        <dbReference type="ChEBI" id="CHEBI:57292"/>
        <dbReference type="ChEBI" id="CHEBI:83100"/>
        <dbReference type="ChEBI" id="CHEBI:83120"/>
        <dbReference type="EC" id="2.3.1.61"/>
    </reaction>
</comment>
<dbReference type="Pfam" id="PF02817">
    <property type="entry name" value="E3_binding"/>
    <property type="match status" value="1"/>
</dbReference>
<proteinExistence type="inferred from homology"/>
<comment type="function">
    <text evidence="1 12">E2 component of the 2-oxoglutarate dehydrogenase (OGDH) complex which catalyzes the second step in the conversion of 2-oxoglutarate to succinyl-CoA and CO(2).</text>
</comment>
<dbReference type="Gene3D" id="3.30.559.10">
    <property type="entry name" value="Chloramphenicol acetyltransferase-like domain"/>
    <property type="match status" value="1"/>
</dbReference>
<dbReference type="GO" id="GO:0004149">
    <property type="term" value="F:dihydrolipoyllysine-residue succinyltransferase activity"/>
    <property type="evidence" value="ECO:0007669"/>
    <property type="project" value="UniProtKB-EC"/>
</dbReference>
<dbReference type="InterPro" id="IPR001078">
    <property type="entry name" value="2-oxoacid_DH_actylTfrase"/>
</dbReference>
<dbReference type="Pfam" id="PF00198">
    <property type="entry name" value="2-oxoacid_dh"/>
    <property type="match status" value="1"/>
</dbReference>
<sequence length="429" mass="47320">MQEIKIPELAESITEGTIAEWLVKEGDKVEKGDAIVELETDKVNVEVNSEFAGVIAEITSGEGEDVSVGDVIGKLDENGEAGASSDKEESEQEKSEAKEEEAPKQAPKAESKEETSQESKQESASEQNNGDVIASPAARKRARELGIDLSEVQTRDPLGRVRPDDVEAHNKAPKQESAPSKPAKKEEPKSEKTEFDKPVERVKMTRRRQTIAKNLVEVQHNTAMLTTFNEVDMTAVMELRKQRKDKFLEKNGVKLGFMSFFAKAVVGALKEFPLLNAEIQGNELVIKKFYDIGIAVSTDDGLVVPVVRDADHKDFAGIEQDILDLGKKARDNKLSLNDLQGGSFTITNGGTFGSMMSTPILNAPQVGILGMHNIIKRPIAMPDDSIEVRPMMYIALSYDHRIVDGKEAVQFLVRIKEMLEDPYDLLLEG</sequence>
<dbReference type="SUPFAM" id="SSF47005">
    <property type="entry name" value="Peripheral subunit-binding domain of 2-oxo acid dehydrogenase complex"/>
    <property type="match status" value="1"/>
</dbReference>
<evidence type="ECO:0000256" key="11">
    <source>
        <dbReference type="ARBA" id="ARBA00052761"/>
    </source>
</evidence>
<dbReference type="InterPro" id="IPR006255">
    <property type="entry name" value="SucB"/>
</dbReference>
<dbReference type="InterPro" id="IPR003016">
    <property type="entry name" value="2-oxoA_DH_lipoyl-BS"/>
</dbReference>
<dbReference type="EMBL" id="CP101914">
    <property type="protein sequence ID" value="UUI05116.1"/>
    <property type="molecule type" value="Genomic_DNA"/>
</dbReference>
<feature type="domain" description="Lipoyl-binding" evidence="14">
    <location>
        <begin position="1"/>
        <end position="76"/>
    </location>
</feature>
<dbReference type="SUPFAM" id="SSF52777">
    <property type="entry name" value="CoA-dependent acyltransferases"/>
    <property type="match status" value="1"/>
</dbReference>
<evidence type="ECO:0000256" key="7">
    <source>
        <dbReference type="ARBA" id="ARBA00022532"/>
    </source>
</evidence>
<feature type="region of interest" description="Disordered" evidence="13">
    <location>
        <begin position="58"/>
        <end position="198"/>
    </location>
</feature>
<evidence type="ECO:0000256" key="12">
    <source>
        <dbReference type="RuleBase" id="RU361138"/>
    </source>
</evidence>
<dbReference type="InterPro" id="IPR000089">
    <property type="entry name" value="Biotin_lipoyl"/>
</dbReference>
<keyword evidence="8 12" id="KW-0808">Transferase</keyword>
<evidence type="ECO:0000256" key="2">
    <source>
        <dbReference type="ARBA" id="ARBA00005145"/>
    </source>
</evidence>
<comment type="cofactor">
    <cofactor evidence="12">
        <name>(R)-lipoate</name>
        <dbReference type="ChEBI" id="CHEBI:83088"/>
    </cofactor>
    <text evidence="12">Binds 1 lipoyl cofactor covalently.</text>
</comment>
<dbReference type="Pfam" id="PF00364">
    <property type="entry name" value="Biotin_lipoyl"/>
    <property type="match status" value="1"/>
</dbReference>
<dbReference type="Proteomes" id="UP001059773">
    <property type="component" value="Chromosome"/>
</dbReference>
<dbReference type="PROSITE" id="PS00189">
    <property type="entry name" value="LIPOYL"/>
    <property type="match status" value="1"/>
</dbReference>
<feature type="compositionally biased region" description="Basic and acidic residues" evidence="13">
    <location>
        <begin position="92"/>
        <end position="123"/>
    </location>
</feature>
<dbReference type="Gene3D" id="4.10.320.10">
    <property type="entry name" value="E3-binding domain"/>
    <property type="match status" value="1"/>
</dbReference>
<evidence type="ECO:0000256" key="9">
    <source>
        <dbReference type="ARBA" id="ARBA00022823"/>
    </source>
</evidence>
<evidence type="ECO:0000256" key="8">
    <source>
        <dbReference type="ARBA" id="ARBA00022679"/>
    </source>
</evidence>
<dbReference type="InterPro" id="IPR036625">
    <property type="entry name" value="E3-bd_dom_sf"/>
</dbReference>
<dbReference type="InterPro" id="IPR011053">
    <property type="entry name" value="Single_hybrid_motif"/>
</dbReference>
<evidence type="ECO:0000313" key="17">
    <source>
        <dbReference type="Proteomes" id="UP001059773"/>
    </source>
</evidence>
<protein>
    <recommendedName>
        <fullName evidence="6 12">Dihydrolipoyllysine-residue succinyltransferase component of 2-oxoglutarate dehydrogenase complex</fullName>
        <ecNumber evidence="5 12">2.3.1.61</ecNumber>
    </recommendedName>
    <alternativeName>
        <fullName evidence="12">2-oxoglutarate dehydrogenase complex component E2</fullName>
    </alternativeName>
</protein>
<gene>
    <name evidence="16" type="primary">odhB</name>
    <name evidence="16" type="ORF">NP439_10950</name>
</gene>
<dbReference type="PANTHER" id="PTHR43416:SF5">
    <property type="entry name" value="DIHYDROLIPOYLLYSINE-RESIDUE SUCCINYLTRANSFERASE COMPONENT OF 2-OXOGLUTARATE DEHYDROGENASE COMPLEX, MITOCHONDRIAL"/>
    <property type="match status" value="1"/>
</dbReference>
<dbReference type="CDD" id="cd06849">
    <property type="entry name" value="lipoyl_domain"/>
    <property type="match status" value="1"/>
</dbReference>
<evidence type="ECO:0000259" key="14">
    <source>
        <dbReference type="PROSITE" id="PS50968"/>
    </source>
</evidence>
<evidence type="ECO:0000259" key="15">
    <source>
        <dbReference type="PROSITE" id="PS51826"/>
    </source>
</evidence>
<evidence type="ECO:0000256" key="4">
    <source>
        <dbReference type="ARBA" id="ARBA00011666"/>
    </source>
</evidence>
<dbReference type="RefSeq" id="WP_256710020.1">
    <property type="nucleotide sequence ID" value="NZ_CP101914.1"/>
</dbReference>
<comment type="similarity">
    <text evidence="3 12">Belongs to the 2-oxoacid dehydrogenase family.</text>
</comment>
<keyword evidence="7 12" id="KW-0816">Tricarboxylic acid cycle</keyword>
<evidence type="ECO:0000256" key="10">
    <source>
        <dbReference type="ARBA" id="ARBA00023315"/>
    </source>
</evidence>
<dbReference type="PANTHER" id="PTHR43416">
    <property type="entry name" value="DIHYDROLIPOYLLYSINE-RESIDUE SUCCINYLTRANSFERASE COMPONENT OF 2-OXOGLUTARATE DEHYDROGENASE COMPLEX, MITOCHONDRIAL-RELATED"/>
    <property type="match status" value="1"/>
</dbReference>
<dbReference type="NCBIfam" id="TIGR01347">
    <property type="entry name" value="sucB"/>
    <property type="match status" value="1"/>
</dbReference>
<comment type="pathway">
    <text evidence="2 12">Amino-acid degradation; L-lysine degradation via saccharopine pathway; glutaryl-CoA from L-lysine: step 6/6.</text>
</comment>
<dbReference type="InterPro" id="IPR004167">
    <property type="entry name" value="PSBD"/>
</dbReference>
<keyword evidence="10 12" id="KW-0012">Acyltransferase</keyword>
<keyword evidence="9 12" id="KW-0450">Lipoyl</keyword>
<dbReference type="PROSITE" id="PS50968">
    <property type="entry name" value="BIOTINYL_LIPOYL"/>
    <property type="match status" value="1"/>
</dbReference>
<evidence type="ECO:0000256" key="1">
    <source>
        <dbReference type="ARBA" id="ARBA00004052"/>
    </source>
</evidence>
<comment type="subunit">
    <text evidence="4">Forms a 24-polypeptide structural core with octahedral symmetry. Part of the 2-oxoglutarate dehydrogenase (OGDH) complex composed of E1 (2-oxoglutarate dehydrogenase), E2 (dihydrolipoamide succinyltransferase) and E3 (dihydrolipoamide dehydrogenase); the complex contains multiple copies of the three enzymatic components (E1, E2 and E3).</text>
</comment>
<feature type="compositionally biased region" description="Basic and acidic residues" evidence="13">
    <location>
        <begin position="183"/>
        <end position="198"/>
    </location>
</feature>
<evidence type="ECO:0000313" key="16">
    <source>
        <dbReference type="EMBL" id="UUI05116.1"/>
    </source>
</evidence>
<feature type="compositionally biased region" description="Basic and acidic residues" evidence="13">
    <location>
        <begin position="153"/>
        <end position="174"/>
    </location>
</feature>
<evidence type="ECO:0000256" key="3">
    <source>
        <dbReference type="ARBA" id="ARBA00007317"/>
    </source>
</evidence>
<name>A0ABY5JYJ7_9BACI</name>
<feature type="domain" description="Peripheral subunit-binding (PSBD)" evidence="15">
    <location>
        <begin position="133"/>
        <end position="170"/>
    </location>
</feature>